<dbReference type="EMBL" id="ASGP02000001">
    <property type="protein sequence ID" value="KAH9528683.1"/>
    <property type="molecule type" value="Genomic_DNA"/>
</dbReference>
<proteinExistence type="predicted"/>
<evidence type="ECO:0000313" key="2">
    <source>
        <dbReference type="EMBL" id="KAH7636582.1"/>
    </source>
</evidence>
<evidence type="ECO:0000256" key="1">
    <source>
        <dbReference type="SAM" id="SignalP"/>
    </source>
</evidence>
<evidence type="ECO:0000313" key="3">
    <source>
        <dbReference type="EMBL" id="KAH9528683.1"/>
    </source>
</evidence>
<gene>
    <name evidence="3" type="ORF">DERF_002603</name>
    <name evidence="2" type="ORF">HUG17_10552</name>
</gene>
<dbReference type="Proteomes" id="UP000790347">
    <property type="component" value="Unassembled WGS sequence"/>
</dbReference>
<reference evidence="3" key="1">
    <citation type="submission" date="2013-05" db="EMBL/GenBank/DDBJ databases">
        <authorList>
            <person name="Yim A.K.Y."/>
            <person name="Chan T.F."/>
            <person name="Ji K.M."/>
            <person name="Liu X.Y."/>
            <person name="Zhou J.W."/>
            <person name="Li R.Q."/>
            <person name="Yang K.Y."/>
            <person name="Li J."/>
            <person name="Li M."/>
            <person name="Law P.T.W."/>
            <person name="Wu Y.L."/>
            <person name="Cai Z.L."/>
            <person name="Qin H."/>
            <person name="Bao Y."/>
            <person name="Leung R.K.K."/>
            <person name="Ng P.K.S."/>
            <person name="Zou J."/>
            <person name="Zhong X.J."/>
            <person name="Ran P.X."/>
            <person name="Zhong N.S."/>
            <person name="Liu Z.G."/>
            <person name="Tsui S.K.W."/>
        </authorList>
    </citation>
    <scope>NUCLEOTIDE SEQUENCE</scope>
    <source>
        <strain evidence="3">Derf</strain>
        <tissue evidence="3">Whole organism</tissue>
    </source>
</reference>
<sequence>MKSYIAILVIVATMMMMIADAAPAAEDLQVEIPEASLRKYHPLLKKFGEKAKFFLRCMGKEFIEHCVDPVVNCIATRNVIGCIEILVCACKEGKECVHLLREKFNVNSTTLASVY</sequence>
<keyword evidence="1" id="KW-0732">Signal</keyword>
<dbReference type="Proteomes" id="UP000828236">
    <property type="component" value="Unassembled WGS sequence"/>
</dbReference>
<organism evidence="3 4">
    <name type="scientific">Dermatophagoides farinae</name>
    <name type="common">American house dust mite</name>
    <dbReference type="NCBI Taxonomy" id="6954"/>
    <lineage>
        <taxon>Eukaryota</taxon>
        <taxon>Metazoa</taxon>
        <taxon>Ecdysozoa</taxon>
        <taxon>Arthropoda</taxon>
        <taxon>Chelicerata</taxon>
        <taxon>Arachnida</taxon>
        <taxon>Acari</taxon>
        <taxon>Acariformes</taxon>
        <taxon>Sarcoptiformes</taxon>
        <taxon>Astigmata</taxon>
        <taxon>Psoroptidia</taxon>
        <taxon>Analgoidea</taxon>
        <taxon>Pyroglyphidae</taxon>
        <taxon>Dermatophagoidinae</taxon>
        <taxon>Dermatophagoides</taxon>
    </lineage>
</organism>
<accession>A0A922LAS7</accession>
<reference evidence="3" key="4">
    <citation type="journal article" date="2022" name="Res Sq">
        <title>Comparative Genomics Reveals Insights into the Divergent Evolution of Astigmatic Mites and Household Pest Adaptations.</title>
        <authorList>
            <person name="Xiong Q."/>
            <person name="Wan A.T.-Y."/>
            <person name="Liu X.-Y."/>
            <person name="Fung C.S.-H."/>
            <person name="Xiao X."/>
            <person name="Malainual N."/>
            <person name="Hou J."/>
            <person name="Wang L."/>
            <person name="Wang M."/>
            <person name="Yang K."/>
            <person name="Cui Y."/>
            <person name="Leung E."/>
            <person name="Nong W."/>
            <person name="Shin S.-K."/>
            <person name="Au S."/>
            <person name="Jeong K.Y."/>
            <person name="Chew F.T."/>
            <person name="Hui J."/>
            <person name="Leung T.F."/>
            <person name="Tungtrongchitr A."/>
            <person name="Zhong N."/>
            <person name="Liu Z."/>
            <person name="Tsui S."/>
        </authorList>
    </citation>
    <scope>NUCLEOTIDE SEQUENCE</scope>
    <source>
        <strain evidence="3">Derf</strain>
        <tissue evidence="3">Whole organism</tissue>
    </source>
</reference>
<dbReference type="AlphaFoldDB" id="A0A922LAS7"/>
<keyword evidence="4" id="KW-1185">Reference proteome</keyword>
<feature type="chain" id="PRO_5038277040" evidence="1">
    <location>
        <begin position="22"/>
        <end position="115"/>
    </location>
</feature>
<name>A0A922LAS7_DERFA</name>
<reference evidence="2" key="2">
    <citation type="submission" date="2020-06" db="EMBL/GenBank/DDBJ databases">
        <authorList>
            <person name="Ji K."/>
            <person name="Li J."/>
        </authorList>
    </citation>
    <scope>NUCLEOTIDE SEQUENCE</scope>
    <source>
        <strain evidence="2">JKM2019</strain>
        <tissue evidence="2">Whole body</tissue>
    </source>
</reference>
<protein>
    <submittedName>
        <fullName evidence="3">Uncharacterized protein</fullName>
    </submittedName>
</protein>
<evidence type="ECO:0000313" key="4">
    <source>
        <dbReference type="Proteomes" id="UP000790347"/>
    </source>
</evidence>
<feature type="signal peptide" evidence="1">
    <location>
        <begin position="1"/>
        <end position="21"/>
    </location>
</feature>
<dbReference type="EMBL" id="SDOV01000010">
    <property type="protein sequence ID" value="KAH7636582.1"/>
    <property type="molecule type" value="Genomic_DNA"/>
</dbReference>
<comment type="caution">
    <text evidence="3">The sequence shown here is derived from an EMBL/GenBank/DDBJ whole genome shotgun (WGS) entry which is preliminary data.</text>
</comment>
<reference evidence="2" key="3">
    <citation type="journal article" date="2021" name="World Allergy Organ. J.">
        <title>Chromosome-level assembly of Dermatophagoides farinae genome and transcriptome reveals two novel allergens Der f 37 and Der f 39.</title>
        <authorList>
            <person name="Chen J."/>
            <person name="Cai Z."/>
            <person name="Fan D."/>
            <person name="Hu J."/>
            <person name="Hou Y."/>
            <person name="He Y."/>
            <person name="Zhang Z."/>
            <person name="Zhao Z."/>
            <person name="Gao P."/>
            <person name="Hu W."/>
            <person name="Sun J."/>
            <person name="Li J."/>
            <person name="Ji K."/>
        </authorList>
    </citation>
    <scope>NUCLEOTIDE SEQUENCE</scope>
    <source>
        <strain evidence="2">JKM2019</strain>
    </source>
</reference>